<dbReference type="AlphaFoldDB" id="A0A3D8IQV1"/>
<dbReference type="EMBL" id="NXLQ01000002">
    <property type="protein sequence ID" value="RDU66994.1"/>
    <property type="molecule type" value="Genomic_DNA"/>
</dbReference>
<proteinExistence type="predicted"/>
<dbReference type="Pfam" id="PF07661">
    <property type="entry name" value="MORN_2"/>
    <property type="match status" value="2"/>
</dbReference>
<evidence type="ECO:0000313" key="2">
    <source>
        <dbReference type="Proteomes" id="UP000256379"/>
    </source>
</evidence>
<dbReference type="RefSeq" id="WP_115542289.1">
    <property type="nucleotide sequence ID" value="NZ_NXLQ01000002.1"/>
</dbReference>
<organism evidence="1 2">
    <name type="scientific">Helicobacter didelphidarum</name>
    <dbReference type="NCBI Taxonomy" id="2040648"/>
    <lineage>
        <taxon>Bacteria</taxon>
        <taxon>Pseudomonadati</taxon>
        <taxon>Campylobacterota</taxon>
        <taxon>Epsilonproteobacteria</taxon>
        <taxon>Campylobacterales</taxon>
        <taxon>Helicobacteraceae</taxon>
        <taxon>Helicobacter</taxon>
    </lineage>
</organism>
<keyword evidence="2" id="KW-1185">Reference proteome</keyword>
<dbReference type="Gene3D" id="3.90.930.1">
    <property type="match status" value="1"/>
</dbReference>
<reference evidence="1 2" key="1">
    <citation type="submission" date="2018-04" db="EMBL/GenBank/DDBJ databases">
        <title>Novel Campyloabacter and Helicobacter Species and Strains.</title>
        <authorList>
            <person name="Mannion A.J."/>
            <person name="Shen Z."/>
            <person name="Fox J.G."/>
        </authorList>
    </citation>
    <scope>NUCLEOTIDE SEQUENCE [LARGE SCALE GENOMIC DNA]</scope>
    <source>
        <strain evidence="1 2">MIT 17-337</strain>
    </source>
</reference>
<dbReference type="SUPFAM" id="SSF82185">
    <property type="entry name" value="Histone H3 K4-specific methyltransferase SET7/9 N-terminal domain"/>
    <property type="match status" value="1"/>
</dbReference>
<evidence type="ECO:0000313" key="1">
    <source>
        <dbReference type="EMBL" id="RDU66994.1"/>
    </source>
</evidence>
<name>A0A3D8IQV1_9HELI</name>
<protein>
    <recommendedName>
        <fullName evidence="3">Toxin-antitoxin system YwqK family antitoxin</fullName>
    </recommendedName>
</protein>
<evidence type="ECO:0008006" key="3">
    <source>
        <dbReference type="Google" id="ProtNLM"/>
    </source>
</evidence>
<comment type="caution">
    <text evidence="1">The sequence shown here is derived from an EMBL/GenBank/DDBJ whole genome shotgun (WGS) entry which is preliminary data.</text>
</comment>
<sequence length="129" mass="14635">MRNYEGGRGYYKNGNLKDELLIDAYDNAVMKAYYPNGKLMLETNGKNGKIEGVEKHYHENGKLKMEVPYTNDEREGVLKYYNEEGEYRYEILYGVGTAANGRCANGKLLLPSMLKTLGMGEDTAVCDER</sequence>
<dbReference type="InterPro" id="IPR011652">
    <property type="entry name" value="MORN_2"/>
</dbReference>
<accession>A0A3D8IQV1</accession>
<dbReference type="OrthoDB" id="5325647at2"/>
<gene>
    <name evidence="1" type="ORF">CQA53_01650</name>
</gene>
<dbReference type="Proteomes" id="UP000256379">
    <property type="component" value="Unassembled WGS sequence"/>
</dbReference>